<reference evidence="1 2" key="1">
    <citation type="submission" date="2019-07" db="EMBL/GenBank/DDBJ databases">
        <title>Whole genome shotgun sequence of Halomonas pacifica NBRC 102220.</title>
        <authorList>
            <person name="Hosoyama A."/>
            <person name="Uohara A."/>
            <person name="Ohji S."/>
            <person name="Ichikawa N."/>
        </authorList>
    </citation>
    <scope>NUCLEOTIDE SEQUENCE [LARGE SCALE GENOMIC DNA]</scope>
    <source>
        <strain evidence="1 2">NBRC 102220</strain>
    </source>
</reference>
<dbReference type="RefSeq" id="WP_146801819.1">
    <property type="nucleotide sequence ID" value="NZ_BJUK01000007.1"/>
</dbReference>
<organism evidence="1 2">
    <name type="scientific">Bisbaumannia pacifica</name>
    <dbReference type="NCBI Taxonomy" id="77098"/>
    <lineage>
        <taxon>Bacteria</taxon>
        <taxon>Pseudomonadati</taxon>
        <taxon>Pseudomonadota</taxon>
        <taxon>Gammaproteobacteria</taxon>
        <taxon>Oceanospirillales</taxon>
        <taxon>Halomonadaceae</taxon>
        <taxon>Bisbaumannia</taxon>
    </lineage>
</organism>
<dbReference type="Proteomes" id="UP000321275">
    <property type="component" value="Unassembled WGS sequence"/>
</dbReference>
<comment type="caution">
    <text evidence="1">The sequence shown here is derived from an EMBL/GenBank/DDBJ whole genome shotgun (WGS) entry which is preliminary data.</text>
</comment>
<sequence>MTDRRVTATGKDDDGDITKLCGGLGSWGSVSKSQAINEIERGDYTYYVQEEPGPRATVRVVGTYPNKYLRTDADSSSNNNLDNLPHC</sequence>
<evidence type="ECO:0000313" key="2">
    <source>
        <dbReference type="Proteomes" id="UP000321275"/>
    </source>
</evidence>
<proteinExistence type="predicted"/>
<accession>A0A510X539</accession>
<dbReference type="Pfam" id="PF13031">
    <property type="entry name" value="DUF3892"/>
    <property type="match status" value="1"/>
</dbReference>
<gene>
    <name evidence="1" type="ORF">HPA02_08210</name>
</gene>
<dbReference type="AlphaFoldDB" id="A0A510X539"/>
<protein>
    <recommendedName>
        <fullName evidence="3">DUF3892 domain-containing protein</fullName>
    </recommendedName>
</protein>
<evidence type="ECO:0000313" key="1">
    <source>
        <dbReference type="EMBL" id="GEK46538.1"/>
    </source>
</evidence>
<evidence type="ECO:0008006" key="3">
    <source>
        <dbReference type="Google" id="ProtNLM"/>
    </source>
</evidence>
<dbReference type="OrthoDB" id="826539at2"/>
<dbReference type="EMBL" id="BJUK01000007">
    <property type="protein sequence ID" value="GEK46538.1"/>
    <property type="molecule type" value="Genomic_DNA"/>
</dbReference>
<keyword evidence="2" id="KW-1185">Reference proteome</keyword>
<dbReference type="InterPro" id="IPR024997">
    <property type="entry name" value="DUF3892"/>
</dbReference>
<name>A0A510X539_9GAMM</name>